<keyword evidence="1" id="KW-0732">Signal</keyword>
<gene>
    <name evidence="3" type="ORF">GX356_10985</name>
</gene>
<dbReference type="InterPro" id="IPR033435">
    <property type="entry name" value="DUF5129"/>
</dbReference>
<accession>A0A7X8RH01</accession>
<dbReference type="EMBL" id="JAAYSN010000301">
    <property type="protein sequence ID" value="NLP40218.1"/>
    <property type="molecule type" value="Genomic_DNA"/>
</dbReference>
<reference evidence="3 4" key="1">
    <citation type="journal article" date="2020" name="Biotechnol. Biofuels">
        <title>New insights from the biogas microbiome by comprehensive genome-resolved metagenomics of nearly 1600 species originating from multiple anaerobic digesters.</title>
        <authorList>
            <person name="Campanaro S."/>
            <person name="Treu L."/>
            <person name="Rodriguez-R L.M."/>
            <person name="Kovalovszki A."/>
            <person name="Ziels R.M."/>
            <person name="Maus I."/>
            <person name="Zhu X."/>
            <person name="Kougias P.G."/>
            <person name="Basile A."/>
            <person name="Luo G."/>
            <person name="Schluter A."/>
            <person name="Konstantinidis K.T."/>
            <person name="Angelidaki I."/>
        </authorList>
    </citation>
    <scope>NUCLEOTIDE SEQUENCE [LARGE SCALE GENOMIC DNA]</scope>
    <source>
        <strain evidence="3">AS23ysBPME_344</strain>
    </source>
</reference>
<organism evidence="3 4">
    <name type="scientific">Corynebacterium pollutisoli</name>
    <dbReference type="NCBI Taxonomy" id="1610489"/>
    <lineage>
        <taxon>Bacteria</taxon>
        <taxon>Bacillati</taxon>
        <taxon>Actinomycetota</taxon>
        <taxon>Actinomycetes</taxon>
        <taxon>Mycobacteriales</taxon>
        <taxon>Corynebacteriaceae</taxon>
        <taxon>Corynebacterium</taxon>
    </lineage>
</organism>
<name>A0A7X8RH01_9CORY</name>
<evidence type="ECO:0000313" key="4">
    <source>
        <dbReference type="Proteomes" id="UP000568696"/>
    </source>
</evidence>
<dbReference type="Proteomes" id="UP000568696">
    <property type="component" value="Unassembled WGS sequence"/>
</dbReference>
<dbReference type="AlphaFoldDB" id="A0A7X8RH01"/>
<evidence type="ECO:0000313" key="3">
    <source>
        <dbReference type="EMBL" id="NLP40218.1"/>
    </source>
</evidence>
<feature type="non-terminal residue" evidence="3">
    <location>
        <position position="122"/>
    </location>
</feature>
<dbReference type="Pfam" id="PF17173">
    <property type="entry name" value="DUF5129"/>
    <property type="match status" value="1"/>
</dbReference>
<feature type="domain" description="DUF5129" evidence="2">
    <location>
        <begin position="68"/>
        <end position="119"/>
    </location>
</feature>
<comment type="caution">
    <text evidence="3">The sequence shown here is derived from an EMBL/GenBank/DDBJ whole genome shotgun (WGS) entry which is preliminary data.</text>
</comment>
<evidence type="ECO:0000256" key="1">
    <source>
        <dbReference type="SAM" id="SignalP"/>
    </source>
</evidence>
<evidence type="ECO:0000259" key="2">
    <source>
        <dbReference type="Pfam" id="PF17173"/>
    </source>
</evidence>
<protein>
    <submittedName>
        <fullName evidence="3">DUF5129 domain-containing protein</fullName>
    </submittedName>
</protein>
<sequence length="122" mass="13100">MRSLIAALVLGIGLLGLTPAASAAERIEVLDLADELSDADEQFLRDRTPGIDLPPEVTAVTYVLFPVNDDNLNDTVRSFGENERRDLISEAGDKWAPGALIVAVGRDPQRMGVYCGDDVCDA</sequence>
<proteinExistence type="predicted"/>
<feature type="signal peptide" evidence="1">
    <location>
        <begin position="1"/>
        <end position="23"/>
    </location>
</feature>
<feature type="chain" id="PRO_5031017211" evidence="1">
    <location>
        <begin position="24"/>
        <end position="122"/>
    </location>
</feature>